<dbReference type="EMBL" id="CP002606">
    <property type="protein sequence ID" value="AEA34051.1"/>
    <property type="molecule type" value="Genomic_DNA"/>
</dbReference>
<evidence type="ECO:0008006" key="4">
    <source>
        <dbReference type="Google" id="ProtNLM"/>
    </source>
</evidence>
<dbReference type="eggNOG" id="ENOG5031B0D">
    <property type="taxonomic scope" value="Bacteria"/>
</dbReference>
<feature type="transmembrane region" description="Helical" evidence="1">
    <location>
        <begin position="7"/>
        <end position="30"/>
    </location>
</feature>
<dbReference type="KEGG" id="hmr:Hipma_1085"/>
<dbReference type="AlphaFoldDB" id="F2LWB7"/>
<sequence length="142" mass="15311">MKKNNKGIALITVLILSFIGLALVGTLLFMTRNSINISGYFSSYQTALEAAKGGFDASVAKLLSLDCDNSSLSGNLDLSDYIPSSRLGNYSVTCTVLSKYYYPTVDPITHNISDHCVYSLEIEADSTIGNDKAIIDAVVKIE</sequence>
<reference evidence="3" key="2">
    <citation type="submission" date="2011-03" db="EMBL/GenBank/DDBJ databases">
        <title>The complete genome of Hippea maritima DSM 10411.</title>
        <authorList>
            <consortium name="US DOE Joint Genome Institute (JGI-PGF)"/>
            <person name="Lucas S."/>
            <person name="Copeland A."/>
            <person name="Lapidus A."/>
            <person name="Bruce D."/>
            <person name="Goodwin L."/>
            <person name="Pitluck S."/>
            <person name="Peters L."/>
            <person name="Kyrpides N."/>
            <person name="Mavromatis K."/>
            <person name="Pagani I."/>
            <person name="Ivanova N."/>
            <person name="Mikhailova N."/>
            <person name="Lu M."/>
            <person name="Detter J.C."/>
            <person name="Tapia R."/>
            <person name="Han C."/>
            <person name="Land M."/>
            <person name="Hauser L."/>
            <person name="Markowitz V."/>
            <person name="Cheng J.-F."/>
            <person name="Hugenholtz P."/>
            <person name="Woyke T."/>
            <person name="Wu D."/>
            <person name="Spring S."/>
            <person name="Schroeder M."/>
            <person name="Brambilla E."/>
            <person name="Klenk H.-P."/>
            <person name="Eisen J.A."/>
        </authorList>
    </citation>
    <scope>NUCLEOTIDE SEQUENCE [LARGE SCALE GENOMIC DNA]</scope>
    <source>
        <strain evidence="3">ATCC 700847 / DSM 10411 / MH2</strain>
    </source>
</reference>
<protein>
    <recommendedName>
        <fullName evidence="4">Type 4 fimbrial biogenesis protein PilX N-terminal domain-containing protein</fullName>
    </recommendedName>
</protein>
<evidence type="ECO:0000313" key="2">
    <source>
        <dbReference type="EMBL" id="AEA34051.1"/>
    </source>
</evidence>
<dbReference type="STRING" id="760142.Hipma_1085"/>
<keyword evidence="1" id="KW-0812">Transmembrane</keyword>
<gene>
    <name evidence="2" type="ordered locus">Hipma_1085</name>
</gene>
<reference evidence="2 3" key="1">
    <citation type="journal article" date="2011" name="Stand. Genomic Sci.">
        <title>Complete genome sequence of the thermophilic sulfur-reducer Hippea maritima type strain (MH(2)).</title>
        <authorList>
            <person name="Huntemann M."/>
            <person name="Lu M."/>
            <person name="Nolan M."/>
            <person name="Lapidus A."/>
            <person name="Lucas S."/>
            <person name="Hammon N."/>
            <person name="Deshpande S."/>
            <person name="Cheng J.F."/>
            <person name="Tapia R."/>
            <person name="Han C."/>
            <person name="Goodwin L."/>
            <person name="Pitluck S."/>
            <person name="Liolios K."/>
            <person name="Pagani I."/>
            <person name="Ivanova N."/>
            <person name="Ovchinikova G."/>
            <person name="Pati A."/>
            <person name="Chen A."/>
            <person name="Palaniappan K."/>
            <person name="Land M."/>
            <person name="Hauser L."/>
            <person name="Jeffries C.D."/>
            <person name="Detter J.C."/>
            <person name="Brambilla E.M."/>
            <person name="Rohde M."/>
            <person name="Spring S."/>
            <person name="Goker M."/>
            <person name="Woyke T."/>
            <person name="Bristow J."/>
            <person name="Eisen J.A."/>
            <person name="Markowitz V."/>
            <person name="Hugenholtz P."/>
            <person name="Kyrpides N.C."/>
            <person name="Klenk H.P."/>
            <person name="Mavromatis K."/>
        </authorList>
    </citation>
    <scope>NUCLEOTIDE SEQUENCE [LARGE SCALE GENOMIC DNA]</scope>
    <source>
        <strain evidence="3">ATCC 700847 / DSM 10411 / MH2</strain>
    </source>
</reference>
<accession>F2LWB7</accession>
<proteinExistence type="predicted"/>
<dbReference type="InParanoid" id="F2LWB7"/>
<dbReference type="HOGENOM" id="CLU_1813155_0_0_7"/>
<keyword evidence="1" id="KW-0472">Membrane</keyword>
<keyword evidence="3" id="KW-1185">Reference proteome</keyword>
<evidence type="ECO:0000256" key="1">
    <source>
        <dbReference type="SAM" id="Phobius"/>
    </source>
</evidence>
<keyword evidence="1" id="KW-1133">Transmembrane helix</keyword>
<organism evidence="2 3">
    <name type="scientific">Hippea maritima (strain ATCC 700847 / DSM 10411 / MH2)</name>
    <dbReference type="NCBI Taxonomy" id="760142"/>
    <lineage>
        <taxon>Bacteria</taxon>
        <taxon>Pseudomonadati</taxon>
        <taxon>Campylobacterota</taxon>
        <taxon>Desulfurellia</taxon>
        <taxon>Desulfurellales</taxon>
        <taxon>Hippeaceae</taxon>
        <taxon>Hippea</taxon>
    </lineage>
</organism>
<name>F2LWB7_HIPMA</name>
<dbReference type="RefSeq" id="WP_013682089.1">
    <property type="nucleotide sequence ID" value="NC_015318.1"/>
</dbReference>
<evidence type="ECO:0000313" key="3">
    <source>
        <dbReference type="Proteomes" id="UP000008139"/>
    </source>
</evidence>
<dbReference type="Proteomes" id="UP000008139">
    <property type="component" value="Chromosome"/>
</dbReference>